<dbReference type="EMBL" id="LAVV01005577">
    <property type="protein sequence ID" value="KNZ60777.1"/>
    <property type="molecule type" value="Genomic_DNA"/>
</dbReference>
<dbReference type="OrthoDB" id="2516931at2759"/>
<dbReference type="AlphaFoldDB" id="A0A0L6VJN5"/>
<protein>
    <submittedName>
        <fullName evidence="1">Uncharacterized protein</fullName>
    </submittedName>
</protein>
<name>A0A0L6VJN5_9BASI</name>
<gene>
    <name evidence="1" type="ORF">VP01_15020g1</name>
</gene>
<keyword evidence="2" id="KW-1185">Reference proteome</keyword>
<dbReference type="Proteomes" id="UP000037035">
    <property type="component" value="Unassembled WGS sequence"/>
</dbReference>
<feature type="non-terminal residue" evidence="1">
    <location>
        <position position="142"/>
    </location>
</feature>
<reference evidence="1 2" key="1">
    <citation type="submission" date="2015-08" db="EMBL/GenBank/DDBJ databases">
        <title>Next Generation Sequencing and Analysis of the Genome of Puccinia sorghi L Schw, the Causal Agent of Maize Common Rust.</title>
        <authorList>
            <person name="Rochi L."/>
            <person name="Burguener G."/>
            <person name="Darino M."/>
            <person name="Turjanski A."/>
            <person name="Kreff E."/>
            <person name="Dieguez M.J."/>
            <person name="Sacco F."/>
        </authorList>
    </citation>
    <scope>NUCLEOTIDE SEQUENCE [LARGE SCALE GENOMIC DNA]</scope>
    <source>
        <strain evidence="1 2">RO10H11247</strain>
    </source>
</reference>
<evidence type="ECO:0000313" key="2">
    <source>
        <dbReference type="Proteomes" id="UP000037035"/>
    </source>
</evidence>
<feature type="non-terminal residue" evidence="1">
    <location>
        <position position="1"/>
    </location>
</feature>
<proteinExistence type="predicted"/>
<comment type="caution">
    <text evidence="1">The sequence shown here is derived from an EMBL/GenBank/DDBJ whole genome shotgun (WGS) entry which is preliminary data.</text>
</comment>
<evidence type="ECO:0000313" key="1">
    <source>
        <dbReference type="EMBL" id="KNZ60777.1"/>
    </source>
</evidence>
<dbReference type="VEuPathDB" id="FungiDB:VP01_15020g1"/>
<accession>A0A0L6VJN5</accession>
<organism evidence="1 2">
    <name type="scientific">Puccinia sorghi</name>
    <dbReference type="NCBI Taxonomy" id="27349"/>
    <lineage>
        <taxon>Eukaryota</taxon>
        <taxon>Fungi</taxon>
        <taxon>Dikarya</taxon>
        <taxon>Basidiomycota</taxon>
        <taxon>Pucciniomycotina</taxon>
        <taxon>Pucciniomycetes</taxon>
        <taxon>Pucciniales</taxon>
        <taxon>Pucciniaceae</taxon>
        <taxon>Puccinia</taxon>
    </lineage>
</organism>
<sequence length="142" mass="16402">FCQLQKLDALGGLECAHKSKQKPHQIKSYEIGKEVYDKLLDFARTLQPHLRAYYDWPHPDGAIVLSNWFENVQKVACDGGRHVSNKQPNNFIQYQVGSTSHYGEVVDIIRLWGDFDAKILKVRRANDVPRQDGLAVWLRRIN</sequence>